<dbReference type="InterPro" id="IPR051061">
    <property type="entry name" value="Zinc_finger_trans_reg"/>
</dbReference>
<evidence type="ECO:0000256" key="7">
    <source>
        <dbReference type="ARBA" id="ARBA00023242"/>
    </source>
</evidence>
<feature type="domain" description="C2H2-type" evidence="9">
    <location>
        <begin position="296"/>
        <end position="325"/>
    </location>
</feature>
<dbReference type="Proteomes" id="UP000235672">
    <property type="component" value="Unassembled WGS sequence"/>
</dbReference>
<gene>
    <name evidence="10" type="ORF">NA56DRAFT_752632</name>
</gene>
<dbReference type="PANTHER" id="PTHR46179">
    <property type="entry name" value="ZINC FINGER PROTEIN"/>
    <property type="match status" value="1"/>
</dbReference>
<dbReference type="SMART" id="SM00355">
    <property type="entry name" value="ZnF_C2H2"/>
    <property type="match status" value="4"/>
</dbReference>
<reference evidence="10 11" key="1">
    <citation type="submission" date="2016-05" db="EMBL/GenBank/DDBJ databases">
        <title>A degradative enzymes factory behind the ericoid mycorrhizal symbiosis.</title>
        <authorList>
            <consortium name="DOE Joint Genome Institute"/>
            <person name="Martino E."/>
            <person name="Morin E."/>
            <person name="Grelet G."/>
            <person name="Kuo A."/>
            <person name="Kohler A."/>
            <person name="Daghino S."/>
            <person name="Barry K."/>
            <person name="Choi C."/>
            <person name="Cichocki N."/>
            <person name="Clum A."/>
            <person name="Copeland A."/>
            <person name="Hainaut M."/>
            <person name="Haridas S."/>
            <person name="Labutti K."/>
            <person name="Lindquist E."/>
            <person name="Lipzen A."/>
            <person name="Khouja H.-R."/>
            <person name="Murat C."/>
            <person name="Ohm R."/>
            <person name="Olson A."/>
            <person name="Spatafora J."/>
            <person name="Veneault-Fourrey C."/>
            <person name="Henrissat B."/>
            <person name="Grigoriev I."/>
            <person name="Martin F."/>
            <person name="Perotto S."/>
        </authorList>
    </citation>
    <scope>NUCLEOTIDE SEQUENCE [LARGE SCALE GENOMIC DNA]</scope>
    <source>
        <strain evidence="10 11">UAMH 7357</strain>
    </source>
</reference>
<dbReference type="GO" id="GO:0008270">
    <property type="term" value="F:zinc ion binding"/>
    <property type="evidence" value="ECO:0007669"/>
    <property type="project" value="UniProtKB-KW"/>
</dbReference>
<evidence type="ECO:0000256" key="6">
    <source>
        <dbReference type="ARBA" id="ARBA00023163"/>
    </source>
</evidence>
<dbReference type="PANTHER" id="PTHR46179:SF13">
    <property type="entry name" value="C2H2-TYPE DOMAIN-CONTAINING PROTEIN"/>
    <property type="match status" value="1"/>
</dbReference>
<organism evidence="10 11">
    <name type="scientific">Hyaloscypha hepaticicola</name>
    <dbReference type="NCBI Taxonomy" id="2082293"/>
    <lineage>
        <taxon>Eukaryota</taxon>
        <taxon>Fungi</taxon>
        <taxon>Dikarya</taxon>
        <taxon>Ascomycota</taxon>
        <taxon>Pezizomycotina</taxon>
        <taxon>Leotiomycetes</taxon>
        <taxon>Helotiales</taxon>
        <taxon>Hyaloscyphaceae</taxon>
        <taxon>Hyaloscypha</taxon>
    </lineage>
</organism>
<dbReference type="InterPro" id="IPR036236">
    <property type="entry name" value="Znf_C2H2_sf"/>
</dbReference>
<comment type="subcellular location">
    <subcellularLocation>
        <location evidence="1">Nucleus</location>
    </subcellularLocation>
</comment>
<evidence type="ECO:0000313" key="10">
    <source>
        <dbReference type="EMBL" id="PMD16959.1"/>
    </source>
</evidence>
<proteinExistence type="predicted"/>
<dbReference type="AlphaFoldDB" id="A0A2J6PSI0"/>
<dbReference type="InterPro" id="IPR013087">
    <property type="entry name" value="Znf_C2H2_type"/>
</dbReference>
<evidence type="ECO:0000256" key="8">
    <source>
        <dbReference type="PROSITE-ProRule" id="PRU00042"/>
    </source>
</evidence>
<dbReference type="Gene3D" id="3.30.160.60">
    <property type="entry name" value="Classic Zinc Finger"/>
    <property type="match status" value="1"/>
</dbReference>
<dbReference type="SUPFAM" id="SSF57667">
    <property type="entry name" value="beta-beta-alpha zinc fingers"/>
    <property type="match status" value="1"/>
</dbReference>
<name>A0A2J6PSI0_9HELO</name>
<keyword evidence="11" id="KW-1185">Reference proteome</keyword>
<dbReference type="OrthoDB" id="2687452at2759"/>
<keyword evidence="2" id="KW-0479">Metal-binding</keyword>
<keyword evidence="6" id="KW-0804">Transcription</keyword>
<accession>A0A2J6PSI0</accession>
<dbReference type="PROSITE" id="PS50157">
    <property type="entry name" value="ZINC_FINGER_C2H2_2"/>
    <property type="match status" value="1"/>
</dbReference>
<keyword evidence="3 8" id="KW-0863">Zinc-finger</keyword>
<dbReference type="STRING" id="1745343.A0A2J6PSI0"/>
<keyword evidence="7" id="KW-0539">Nucleus</keyword>
<evidence type="ECO:0000256" key="4">
    <source>
        <dbReference type="ARBA" id="ARBA00022833"/>
    </source>
</evidence>
<evidence type="ECO:0000256" key="3">
    <source>
        <dbReference type="ARBA" id="ARBA00022771"/>
    </source>
</evidence>
<evidence type="ECO:0000256" key="1">
    <source>
        <dbReference type="ARBA" id="ARBA00004123"/>
    </source>
</evidence>
<dbReference type="GO" id="GO:0006357">
    <property type="term" value="P:regulation of transcription by RNA polymerase II"/>
    <property type="evidence" value="ECO:0007669"/>
    <property type="project" value="TreeGrafter"/>
</dbReference>
<evidence type="ECO:0000256" key="5">
    <source>
        <dbReference type="ARBA" id="ARBA00023015"/>
    </source>
</evidence>
<evidence type="ECO:0000259" key="9">
    <source>
        <dbReference type="PROSITE" id="PS50157"/>
    </source>
</evidence>
<keyword evidence="5" id="KW-0805">Transcription regulation</keyword>
<dbReference type="GO" id="GO:0005634">
    <property type="term" value="C:nucleus"/>
    <property type="evidence" value="ECO:0007669"/>
    <property type="project" value="UniProtKB-SubCell"/>
</dbReference>
<dbReference type="EMBL" id="KZ613502">
    <property type="protein sequence ID" value="PMD16959.1"/>
    <property type="molecule type" value="Genomic_DNA"/>
</dbReference>
<evidence type="ECO:0000313" key="11">
    <source>
        <dbReference type="Proteomes" id="UP000235672"/>
    </source>
</evidence>
<protein>
    <recommendedName>
        <fullName evidence="9">C2H2-type domain-containing protein</fullName>
    </recommendedName>
</protein>
<evidence type="ECO:0000256" key="2">
    <source>
        <dbReference type="ARBA" id="ARBA00022723"/>
    </source>
</evidence>
<keyword evidence="4" id="KW-0862">Zinc</keyword>
<sequence>MATNDREHAHPACARPDLPFAQIDGVHDHQARFCTFGLSTPSSTIQLLYPPRFDAWLSDVGCVPTSNGFLVPSRLATATNDWHPQQDFAQPSNNFADFDFGSENIVPCYFASPLSSASGQTIASDSPFPPSATATGDFQQDFAQPINNFADFDFGSENTVPCYFASPLSSASSQTIASDSPFPPSATAPSECGWKRCSSNLSCSTSKYRAHLKFHAEEARKQWKGARANGEMKCTWSGCKGKGKYPTEKLFEQHLINIHINPLVCTVKNCSHTKPFRARHDLQRHIDTAHSGTSKYRCPFDFCTKGFTRKDKWSKHLYDHHDTEPCPYSHCPDENFVAGVEQSTAEHIAKMHGIFECGLDGCNDGRVFGFSDTGLSEHLQVVHNMEWVTVLRARASAKSKGDSTLQIDHIS</sequence>
<dbReference type="PROSITE" id="PS00028">
    <property type="entry name" value="ZINC_FINGER_C2H2_1"/>
    <property type="match status" value="1"/>
</dbReference>